<dbReference type="InterPro" id="IPR004360">
    <property type="entry name" value="Glyas_Fos-R_dOase_dom"/>
</dbReference>
<dbReference type="SUPFAM" id="SSF54593">
    <property type="entry name" value="Glyoxalase/Bleomycin resistance protein/Dihydroxybiphenyl dioxygenase"/>
    <property type="match status" value="1"/>
</dbReference>
<proteinExistence type="predicted"/>
<keyword evidence="3" id="KW-1185">Reference proteome</keyword>
<dbReference type="EMBL" id="JAVDWU010000005">
    <property type="protein sequence ID" value="MDR7150908.1"/>
    <property type="molecule type" value="Genomic_DNA"/>
</dbReference>
<name>A0ABU1WNQ5_9BURK</name>
<sequence>MLPELQAIDHVHVYVPDRDKAESWYSKVLGLFRCEALAFWAKDGGPLTLQNGSGSVHLALFERHAQPCRSTVALRVGVVEYLSWTAHLERQLPQAAHTHTPRSP</sequence>
<evidence type="ECO:0000313" key="2">
    <source>
        <dbReference type="EMBL" id="MDR7150908.1"/>
    </source>
</evidence>
<dbReference type="Proteomes" id="UP001265700">
    <property type="component" value="Unassembled WGS sequence"/>
</dbReference>
<feature type="domain" description="Glyoxalase/fosfomycin resistance/dioxygenase" evidence="1">
    <location>
        <begin position="8"/>
        <end position="64"/>
    </location>
</feature>
<dbReference type="RefSeq" id="WP_310317242.1">
    <property type="nucleotide sequence ID" value="NZ_JAVDWU010000005.1"/>
</dbReference>
<organism evidence="2 3">
    <name type="scientific">Hydrogenophaga palleronii</name>
    <dbReference type="NCBI Taxonomy" id="65655"/>
    <lineage>
        <taxon>Bacteria</taxon>
        <taxon>Pseudomonadati</taxon>
        <taxon>Pseudomonadota</taxon>
        <taxon>Betaproteobacteria</taxon>
        <taxon>Burkholderiales</taxon>
        <taxon>Comamonadaceae</taxon>
        <taxon>Hydrogenophaga</taxon>
    </lineage>
</organism>
<dbReference type="Gene3D" id="3.10.180.10">
    <property type="entry name" value="2,3-Dihydroxybiphenyl 1,2-Dioxygenase, domain 1"/>
    <property type="match status" value="1"/>
</dbReference>
<evidence type="ECO:0000313" key="3">
    <source>
        <dbReference type="Proteomes" id="UP001265700"/>
    </source>
</evidence>
<comment type="caution">
    <text evidence="2">The sequence shown here is derived from an EMBL/GenBank/DDBJ whole genome shotgun (WGS) entry which is preliminary data.</text>
</comment>
<accession>A0ABU1WNQ5</accession>
<protein>
    <submittedName>
        <fullName evidence="2">Catechol 2,3-dioxygenase-like lactoylglutathione lyase family enzyme</fullName>
    </submittedName>
</protein>
<gene>
    <name evidence="2" type="ORF">J2W49_002871</name>
</gene>
<dbReference type="CDD" id="cd06587">
    <property type="entry name" value="VOC"/>
    <property type="match status" value="1"/>
</dbReference>
<reference evidence="2 3" key="1">
    <citation type="submission" date="2023-07" db="EMBL/GenBank/DDBJ databases">
        <title>Sorghum-associated microbial communities from plants grown in Nebraska, USA.</title>
        <authorList>
            <person name="Schachtman D."/>
        </authorList>
    </citation>
    <scope>NUCLEOTIDE SEQUENCE [LARGE SCALE GENOMIC DNA]</scope>
    <source>
        <strain evidence="2 3">4249</strain>
    </source>
</reference>
<dbReference type="Pfam" id="PF00903">
    <property type="entry name" value="Glyoxalase"/>
    <property type="match status" value="1"/>
</dbReference>
<dbReference type="InterPro" id="IPR029068">
    <property type="entry name" value="Glyas_Bleomycin-R_OHBP_Dase"/>
</dbReference>
<evidence type="ECO:0000259" key="1">
    <source>
        <dbReference type="Pfam" id="PF00903"/>
    </source>
</evidence>